<reference evidence="1" key="1">
    <citation type="submission" date="2013-05" db="EMBL/GenBank/DDBJ databases">
        <authorList>
            <person name="Yim A.K.Y."/>
            <person name="Chan T.F."/>
            <person name="Ji K.M."/>
            <person name="Liu X.Y."/>
            <person name="Zhou J.W."/>
            <person name="Li R.Q."/>
            <person name="Yang K.Y."/>
            <person name="Li J."/>
            <person name="Li M."/>
            <person name="Law P.T.W."/>
            <person name="Wu Y.L."/>
            <person name="Cai Z.L."/>
            <person name="Qin H."/>
            <person name="Bao Y."/>
            <person name="Leung R.K.K."/>
            <person name="Ng P.K.S."/>
            <person name="Zou J."/>
            <person name="Zhong X.J."/>
            <person name="Ran P.X."/>
            <person name="Zhong N.S."/>
            <person name="Liu Z.G."/>
            <person name="Tsui S.K.W."/>
        </authorList>
    </citation>
    <scope>NUCLEOTIDE SEQUENCE</scope>
    <source>
        <strain evidence="1">Derf</strain>
        <tissue evidence="1">Whole organism</tissue>
    </source>
</reference>
<keyword evidence="2" id="KW-1185">Reference proteome</keyword>
<dbReference type="EMBL" id="ASGP02000001">
    <property type="protein sequence ID" value="KAH9528740.1"/>
    <property type="molecule type" value="Genomic_DNA"/>
</dbReference>
<accession>A0A922ICU5</accession>
<dbReference type="AlphaFoldDB" id="A0A922ICU5"/>
<protein>
    <submittedName>
        <fullName evidence="1">Uncharacterized protein</fullName>
    </submittedName>
</protein>
<sequence>MAFHLICHRNDGYWRFHQTPDKRRQCFVWQRLRCLYRVPLETFPYQNRRKPLANEEGQDQNNPSLILVGFFAHWLQHDLGHTTWATLWSRRINLFVRLCHQQLLFSRLLQSVQDSVERQNWIN</sequence>
<reference evidence="1" key="2">
    <citation type="journal article" date="2022" name="Res Sq">
        <title>Comparative Genomics Reveals Insights into the Divergent Evolution of Astigmatic Mites and Household Pest Adaptations.</title>
        <authorList>
            <person name="Xiong Q."/>
            <person name="Wan A.T.-Y."/>
            <person name="Liu X.-Y."/>
            <person name="Fung C.S.-H."/>
            <person name="Xiao X."/>
            <person name="Malainual N."/>
            <person name="Hou J."/>
            <person name="Wang L."/>
            <person name="Wang M."/>
            <person name="Yang K."/>
            <person name="Cui Y."/>
            <person name="Leung E."/>
            <person name="Nong W."/>
            <person name="Shin S.-K."/>
            <person name="Au S."/>
            <person name="Jeong K.Y."/>
            <person name="Chew F.T."/>
            <person name="Hui J."/>
            <person name="Leung T.F."/>
            <person name="Tungtrongchitr A."/>
            <person name="Zhong N."/>
            <person name="Liu Z."/>
            <person name="Tsui S."/>
        </authorList>
    </citation>
    <scope>NUCLEOTIDE SEQUENCE</scope>
    <source>
        <strain evidence="1">Derf</strain>
        <tissue evidence="1">Whole organism</tissue>
    </source>
</reference>
<evidence type="ECO:0000313" key="1">
    <source>
        <dbReference type="EMBL" id="KAH9528740.1"/>
    </source>
</evidence>
<organism evidence="1 2">
    <name type="scientific">Dermatophagoides farinae</name>
    <name type="common">American house dust mite</name>
    <dbReference type="NCBI Taxonomy" id="6954"/>
    <lineage>
        <taxon>Eukaryota</taxon>
        <taxon>Metazoa</taxon>
        <taxon>Ecdysozoa</taxon>
        <taxon>Arthropoda</taxon>
        <taxon>Chelicerata</taxon>
        <taxon>Arachnida</taxon>
        <taxon>Acari</taxon>
        <taxon>Acariformes</taxon>
        <taxon>Sarcoptiformes</taxon>
        <taxon>Astigmata</taxon>
        <taxon>Psoroptidia</taxon>
        <taxon>Analgoidea</taxon>
        <taxon>Pyroglyphidae</taxon>
        <taxon>Dermatophagoidinae</taxon>
        <taxon>Dermatophagoides</taxon>
    </lineage>
</organism>
<name>A0A922ICU5_DERFA</name>
<comment type="caution">
    <text evidence="1">The sequence shown here is derived from an EMBL/GenBank/DDBJ whole genome shotgun (WGS) entry which is preliminary data.</text>
</comment>
<proteinExistence type="predicted"/>
<dbReference type="Proteomes" id="UP000790347">
    <property type="component" value="Unassembled WGS sequence"/>
</dbReference>
<evidence type="ECO:0000313" key="2">
    <source>
        <dbReference type="Proteomes" id="UP000790347"/>
    </source>
</evidence>
<gene>
    <name evidence="1" type="ORF">DERF_002657</name>
</gene>